<keyword evidence="9" id="KW-0472">Membrane</keyword>
<dbReference type="CDD" id="cd00082">
    <property type="entry name" value="HisKA"/>
    <property type="match status" value="1"/>
</dbReference>
<keyword evidence="9" id="KW-0812">Transmembrane</keyword>
<evidence type="ECO:0000256" key="3">
    <source>
        <dbReference type="ARBA" id="ARBA00022553"/>
    </source>
</evidence>
<gene>
    <name evidence="11" type="ORF">J3U87_18100</name>
</gene>
<dbReference type="InterPro" id="IPR004358">
    <property type="entry name" value="Sig_transdc_His_kin-like_C"/>
</dbReference>
<feature type="domain" description="Histidine kinase" evidence="10">
    <location>
        <begin position="218"/>
        <end position="431"/>
    </location>
</feature>
<name>A0A8A4TZK7_SULCO</name>
<keyword evidence="8" id="KW-0902">Two-component regulatory system</keyword>
<dbReference type="InterPro" id="IPR003594">
    <property type="entry name" value="HATPase_dom"/>
</dbReference>
<dbReference type="PROSITE" id="PS50109">
    <property type="entry name" value="HIS_KIN"/>
    <property type="match status" value="1"/>
</dbReference>
<evidence type="ECO:0000313" key="12">
    <source>
        <dbReference type="Proteomes" id="UP000663929"/>
    </source>
</evidence>
<comment type="catalytic activity">
    <reaction evidence="1">
        <text>ATP + protein L-histidine = ADP + protein N-phospho-L-histidine.</text>
        <dbReference type="EC" id="2.7.13.3"/>
    </reaction>
</comment>
<keyword evidence="12" id="KW-1185">Reference proteome</keyword>
<dbReference type="SMART" id="SM00388">
    <property type="entry name" value="HisKA"/>
    <property type="match status" value="1"/>
</dbReference>
<keyword evidence="6" id="KW-0418">Kinase</keyword>
<dbReference type="Gene3D" id="1.10.287.130">
    <property type="match status" value="1"/>
</dbReference>
<dbReference type="InterPro" id="IPR036097">
    <property type="entry name" value="HisK_dim/P_sf"/>
</dbReference>
<sequence>MTRGIIFAILTFGLLIIANLAVFGFLTFSSLSEAIVTERLVAGIREAETLLQEQLVREFPDRSPDGRSLSRRIAPRLRKFSFFHSVVVLDRQGRVLHREMIRGSMVVRANESREQPPESPHEHHADQMARMIPVQSGTSPLSDDNRLALEYNPNLIEQEVAALRTDLNRKLTFAIIISLALLCLGLVYVIWAYRRNKELQEHARKADQMAYVGTLASGLAHEIRNPLNSMNMNVQLIQEELEDRGADELEDLQDMLMGTRKEIMRLERLVGSFLSYARPTALQSHPCDLNALIQAVLTFLDPEIKKSGVRLEILFDEHLPQIQADEAQMRQALLNVVQNAIQILTPGKLLEIKTATTGNGKVMIQIRDEGPGISDPELKNIFKVFYSTRIGGTGLGLPIAQRIAEAHQGRIDVSSRIGEGTVFTFTLPQEQKAA</sequence>
<dbReference type="PRINTS" id="PR00344">
    <property type="entry name" value="BCTRLSENSOR"/>
</dbReference>
<dbReference type="SUPFAM" id="SSF55874">
    <property type="entry name" value="ATPase domain of HSP90 chaperone/DNA topoisomerase II/histidine kinase"/>
    <property type="match status" value="1"/>
</dbReference>
<organism evidence="11 12">
    <name type="scientific">Sulfidibacter corallicola</name>
    <dbReference type="NCBI Taxonomy" id="2818388"/>
    <lineage>
        <taxon>Bacteria</taxon>
        <taxon>Pseudomonadati</taxon>
        <taxon>Acidobacteriota</taxon>
        <taxon>Holophagae</taxon>
        <taxon>Acanthopleuribacterales</taxon>
        <taxon>Acanthopleuribacteraceae</taxon>
        <taxon>Sulfidibacter</taxon>
    </lineage>
</organism>
<dbReference type="GO" id="GO:0000155">
    <property type="term" value="F:phosphorelay sensor kinase activity"/>
    <property type="evidence" value="ECO:0007669"/>
    <property type="project" value="InterPro"/>
</dbReference>
<protein>
    <recommendedName>
        <fullName evidence="2">histidine kinase</fullName>
        <ecNumber evidence="2">2.7.13.3</ecNumber>
    </recommendedName>
</protein>
<dbReference type="Pfam" id="PF00512">
    <property type="entry name" value="HisKA"/>
    <property type="match status" value="1"/>
</dbReference>
<dbReference type="KEGG" id="scor:J3U87_18100"/>
<evidence type="ECO:0000256" key="6">
    <source>
        <dbReference type="ARBA" id="ARBA00022777"/>
    </source>
</evidence>
<evidence type="ECO:0000259" key="10">
    <source>
        <dbReference type="PROSITE" id="PS50109"/>
    </source>
</evidence>
<dbReference type="InterPro" id="IPR005467">
    <property type="entry name" value="His_kinase_dom"/>
</dbReference>
<dbReference type="SUPFAM" id="SSF47384">
    <property type="entry name" value="Homodimeric domain of signal transducing histidine kinase"/>
    <property type="match status" value="1"/>
</dbReference>
<feature type="transmembrane region" description="Helical" evidence="9">
    <location>
        <begin position="171"/>
        <end position="193"/>
    </location>
</feature>
<dbReference type="SMART" id="SM00387">
    <property type="entry name" value="HATPase_c"/>
    <property type="match status" value="1"/>
</dbReference>
<evidence type="ECO:0000256" key="8">
    <source>
        <dbReference type="ARBA" id="ARBA00023012"/>
    </source>
</evidence>
<reference evidence="11" key="1">
    <citation type="submission" date="2021-03" db="EMBL/GenBank/DDBJ databases">
        <title>Acanthopleuribacteraceae sp. M133.</title>
        <authorList>
            <person name="Wang G."/>
        </authorList>
    </citation>
    <scope>NUCLEOTIDE SEQUENCE</scope>
    <source>
        <strain evidence="11">M133</strain>
    </source>
</reference>
<dbReference type="Gene3D" id="3.30.565.10">
    <property type="entry name" value="Histidine kinase-like ATPase, C-terminal domain"/>
    <property type="match status" value="1"/>
</dbReference>
<dbReference type="Proteomes" id="UP000663929">
    <property type="component" value="Chromosome"/>
</dbReference>
<dbReference type="InterPro" id="IPR036890">
    <property type="entry name" value="HATPase_C_sf"/>
</dbReference>
<keyword evidence="3" id="KW-0597">Phosphoprotein</keyword>
<dbReference type="EMBL" id="CP071793">
    <property type="protein sequence ID" value="QTD54362.1"/>
    <property type="molecule type" value="Genomic_DNA"/>
</dbReference>
<evidence type="ECO:0000256" key="7">
    <source>
        <dbReference type="ARBA" id="ARBA00022840"/>
    </source>
</evidence>
<keyword evidence="7" id="KW-0067">ATP-binding</keyword>
<evidence type="ECO:0000256" key="1">
    <source>
        <dbReference type="ARBA" id="ARBA00000085"/>
    </source>
</evidence>
<dbReference type="EC" id="2.7.13.3" evidence="2"/>
<proteinExistence type="predicted"/>
<keyword evidence="9" id="KW-1133">Transmembrane helix</keyword>
<dbReference type="InterPro" id="IPR003661">
    <property type="entry name" value="HisK_dim/P_dom"/>
</dbReference>
<evidence type="ECO:0000313" key="11">
    <source>
        <dbReference type="EMBL" id="QTD54362.1"/>
    </source>
</evidence>
<dbReference type="AlphaFoldDB" id="A0A8A4TZK7"/>
<keyword evidence="5" id="KW-0547">Nucleotide-binding</keyword>
<evidence type="ECO:0000256" key="2">
    <source>
        <dbReference type="ARBA" id="ARBA00012438"/>
    </source>
</evidence>
<accession>A0A8A4TZK7</accession>
<dbReference type="GO" id="GO:0005524">
    <property type="term" value="F:ATP binding"/>
    <property type="evidence" value="ECO:0007669"/>
    <property type="project" value="UniProtKB-KW"/>
</dbReference>
<evidence type="ECO:0000256" key="4">
    <source>
        <dbReference type="ARBA" id="ARBA00022679"/>
    </source>
</evidence>
<dbReference type="RefSeq" id="WP_237384456.1">
    <property type="nucleotide sequence ID" value="NZ_CP071793.1"/>
</dbReference>
<dbReference type="PANTHER" id="PTHR43065:SF10">
    <property type="entry name" value="PEROXIDE STRESS-ACTIVATED HISTIDINE KINASE MAK3"/>
    <property type="match status" value="1"/>
</dbReference>
<dbReference type="PANTHER" id="PTHR43065">
    <property type="entry name" value="SENSOR HISTIDINE KINASE"/>
    <property type="match status" value="1"/>
</dbReference>
<evidence type="ECO:0000256" key="9">
    <source>
        <dbReference type="SAM" id="Phobius"/>
    </source>
</evidence>
<dbReference type="Pfam" id="PF02518">
    <property type="entry name" value="HATPase_c"/>
    <property type="match status" value="1"/>
</dbReference>
<keyword evidence="4" id="KW-0808">Transferase</keyword>
<evidence type="ECO:0000256" key="5">
    <source>
        <dbReference type="ARBA" id="ARBA00022741"/>
    </source>
</evidence>